<reference evidence="1 2" key="1">
    <citation type="submission" date="2018-06" db="EMBL/GenBank/DDBJ databases">
        <authorList>
            <consortium name="Pathogen Informatics"/>
            <person name="Doyle S."/>
        </authorList>
    </citation>
    <scope>NUCLEOTIDE SEQUENCE [LARGE SCALE GENOMIC DNA]</scope>
    <source>
        <strain evidence="1 2">NCTC13159</strain>
    </source>
</reference>
<gene>
    <name evidence="1" type="ORF">NCTC13159_03471</name>
</gene>
<organism evidence="1 2">
    <name type="scientific">Pandoraea pulmonicola</name>
    <dbReference type="NCBI Taxonomy" id="93221"/>
    <lineage>
        <taxon>Bacteria</taxon>
        <taxon>Pseudomonadati</taxon>
        <taxon>Pseudomonadota</taxon>
        <taxon>Betaproteobacteria</taxon>
        <taxon>Burkholderiales</taxon>
        <taxon>Burkholderiaceae</taxon>
        <taxon>Pandoraea</taxon>
    </lineage>
</organism>
<protein>
    <submittedName>
        <fullName evidence="1">Uncharacterized protein</fullName>
    </submittedName>
</protein>
<sequence length="71" mass="7406">MSLPAFTVAVAPCMRANLVMKCKSLSPNWSALGTTASTLHAAAHSLRRATSPTPMNKPYIIPGPTAINAQA</sequence>
<comment type="caution">
    <text evidence="1">The sequence shown here is derived from an EMBL/GenBank/DDBJ whole genome shotgun (WGS) entry which is preliminary data.</text>
</comment>
<dbReference type="AlphaFoldDB" id="A0AAJ4ZET4"/>
<dbReference type="Proteomes" id="UP000254589">
    <property type="component" value="Unassembled WGS sequence"/>
</dbReference>
<evidence type="ECO:0000313" key="1">
    <source>
        <dbReference type="EMBL" id="SUA91951.1"/>
    </source>
</evidence>
<proteinExistence type="predicted"/>
<accession>A0AAJ4ZET4</accession>
<dbReference type="EMBL" id="UGSJ01000001">
    <property type="protein sequence ID" value="SUA91951.1"/>
    <property type="molecule type" value="Genomic_DNA"/>
</dbReference>
<name>A0AAJ4ZET4_PANPU</name>
<evidence type="ECO:0000313" key="2">
    <source>
        <dbReference type="Proteomes" id="UP000254589"/>
    </source>
</evidence>